<dbReference type="Gene3D" id="1.10.530.10">
    <property type="match status" value="1"/>
</dbReference>
<dbReference type="EMBL" id="QPIW01000024">
    <property type="protein sequence ID" value="RDB03685.1"/>
    <property type="molecule type" value="Genomic_DNA"/>
</dbReference>
<comment type="caution">
    <text evidence="1">The sequence shown here is derived from an EMBL/GenBank/DDBJ whole genome shotgun (WGS) entry which is preliminary data.</text>
</comment>
<evidence type="ECO:0000313" key="1">
    <source>
        <dbReference type="EMBL" id="RDB03685.1"/>
    </source>
</evidence>
<protein>
    <recommendedName>
        <fullName evidence="3">Glycoside hydrolase family 19 catalytic domain-containing protein</fullName>
    </recommendedName>
</protein>
<accession>A0A369I606</accession>
<dbReference type="AlphaFoldDB" id="A0A369I606"/>
<organism evidence="1 2">
    <name type="scientific">Runella aurantiaca</name>
    <dbReference type="NCBI Taxonomy" id="2282308"/>
    <lineage>
        <taxon>Bacteria</taxon>
        <taxon>Pseudomonadati</taxon>
        <taxon>Bacteroidota</taxon>
        <taxon>Cytophagia</taxon>
        <taxon>Cytophagales</taxon>
        <taxon>Spirosomataceae</taxon>
        <taxon>Runella</taxon>
    </lineage>
</organism>
<name>A0A369I606_9BACT</name>
<dbReference type="InterPro" id="IPR052354">
    <property type="entry name" value="Cell_Wall_Dynamics_Protein"/>
</dbReference>
<dbReference type="SUPFAM" id="SSF53955">
    <property type="entry name" value="Lysozyme-like"/>
    <property type="match status" value="1"/>
</dbReference>
<dbReference type="InterPro" id="IPR023346">
    <property type="entry name" value="Lysozyme-like_dom_sf"/>
</dbReference>
<dbReference type="PANTHER" id="PTHR34408:SF2">
    <property type="entry name" value="CELL WALL-BINDING PROTEIN YWSB"/>
    <property type="match status" value="1"/>
</dbReference>
<evidence type="ECO:0000313" key="2">
    <source>
        <dbReference type="Proteomes" id="UP000253141"/>
    </source>
</evidence>
<proteinExistence type="predicted"/>
<gene>
    <name evidence="1" type="ORF">DVG78_22515</name>
</gene>
<dbReference type="PANTHER" id="PTHR34408">
    <property type="entry name" value="FAMILY PROTEIN, PUTATIVE-RELATED"/>
    <property type="match status" value="1"/>
</dbReference>
<dbReference type="OrthoDB" id="882303at2"/>
<dbReference type="RefSeq" id="WP_114463285.1">
    <property type="nucleotide sequence ID" value="NZ_QPIW01000024.1"/>
</dbReference>
<dbReference type="Proteomes" id="UP000253141">
    <property type="component" value="Unassembled WGS sequence"/>
</dbReference>
<keyword evidence="2" id="KW-1185">Reference proteome</keyword>
<evidence type="ECO:0008006" key="3">
    <source>
        <dbReference type="Google" id="ProtNLM"/>
    </source>
</evidence>
<reference evidence="1 2" key="1">
    <citation type="submission" date="2018-07" db="EMBL/GenBank/DDBJ databases">
        <title>Genome analysis of Runella aurantiaca.</title>
        <authorList>
            <person name="Yang X."/>
        </authorList>
    </citation>
    <scope>NUCLEOTIDE SEQUENCE [LARGE SCALE GENOMIC DNA]</scope>
    <source>
        <strain evidence="1 2">YX9</strain>
    </source>
</reference>
<sequence>MGREICLLEFDNDLYLFRRKKIPDSKKSGLSGMSKKNMRKILADSRLICNADNSTYFEPLDYTPINPESVKDMLIEEDQAMAGMSWDERSKFNLFDDPTPPVITHEQLFYIWGNPVEKWFLSALNFYLKKYKLTTKIRLSFFLANVSVECGHGQYFEEIASGMNYDPGVNTRKAKRVGNSQIGDGPKYKGGGIIQLTGRYNYQQLSDYIDDPNVMEGVTYVANKYPIFSAFVFWEKNKGNQLCDKGATFKEVVYMINGGLTHIAEREMYLKKCEEILR</sequence>